<accession>A0ABQ8QCG2</accession>
<organism evidence="3 4">
    <name type="scientific">Lentinula boryana</name>
    <dbReference type="NCBI Taxonomy" id="40481"/>
    <lineage>
        <taxon>Eukaryota</taxon>
        <taxon>Fungi</taxon>
        <taxon>Dikarya</taxon>
        <taxon>Basidiomycota</taxon>
        <taxon>Agaricomycotina</taxon>
        <taxon>Agaricomycetes</taxon>
        <taxon>Agaricomycetidae</taxon>
        <taxon>Agaricales</taxon>
        <taxon>Marasmiineae</taxon>
        <taxon>Omphalotaceae</taxon>
        <taxon>Lentinula</taxon>
    </lineage>
</organism>
<reference evidence="3" key="1">
    <citation type="submission" date="2022-08" db="EMBL/GenBank/DDBJ databases">
        <authorList>
            <consortium name="DOE Joint Genome Institute"/>
            <person name="Min B."/>
            <person name="Riley R."/>
            <person name="Sierra-Patev S."/>
            <person name="Naranjo-Ortiz M."/>
            <person name="Looney B."/>
            <person name="Konkel Z."/>
            <person name="Slot J.C."/>
            <person name="Sakamoto Y."/>
            <person name="Steenwyk J.L."/>
            <person name="Rokas A."/>
            <person name="Carro J."/>
            <person name="Camarero S."/>
            <person name="Ferreira P."/>
            <person name="Molpeceres G."/>
            <person name="Ruiz-Duenas F.J."/>
            <person name="Serrano A."/>
            <person name="Henrissat B."/>
            <person name="Drula E."/>
            <person name="Hughes K.W."/>
            <person name="Mata J.L."/>
            <person name="Ishikawa N.K."/>
            <person name="Vargas-Isla R."/>
            <person name="Ushijima S."/>
            <person name="Smith C.A."/>
            <person name="Ahrendt S."/>
            <person name="Andreopoulos W."/>
            <person name="He G."/>
            <person name="Labutti K."/>
            <person name="Lipzen A."/>
            <person name="Ng V."/>
            <person name="Sandor L."/>
            <person name="Barry K."/>
            <person name="Martinez A.T."/>
            <person name="Xiao Y."/>
            <person name="Gibbons J.G."/>
            <person name="Terashima K."/>
            <person name="Hibbett D.S."/>
            <person name="Grigoriev I.V."/>
        </authorList>
    </citation>
    <scope>NUCLEOTIDE SEQUENCE</scope>
    <source>
        <strain evidence="3">TFB10827</strain>
    </source>
</reference>
<feature type="region of interest" description="Disordered" evidence="1">
    <location>
        <begin position="633"/>
        <end position="670"/>
    </location>
</feature>
<dbReference type="Proteomes" id="UP001163828">
    <property type="component" value="Unassembled WGS sequence"/>
</dbReference>
<feature type="compositionally biased region" description="Polar residues" evidence="1">
    <location>
        <begin position="350"/>
        <end position="362"/>
    </location>
</feature>
<evidence type="ECO:0000256" key="2">
    <source>
        <dbReference type="SAM" id="Phobius"/>
    </source>
</evidence>
<name>A0ABQ8QCG2_9AGAR</name>
<feature type="transmembrane region" description="Helical" evidence="2">
    <location>
        <begin position="134"/>
        <end position="157"/>
    </location>
</feature>
<evidence type="ECO:0008006" key="5">
    <source>
        <dbReference type="Google" id="ProtNLM"/>
    </source>
</evidence>
<comment type="caution">
    <text evidence="3">The sequence shown here is derived from an EMBL/GenBank/DDBJ whole genome shotgun (WGS) entry which is preliminary data.</text>
</comment>
<sequence>MLCHLFQSKPVLLLFFDPEHYQKSNWLNLIEVSLSFIRLPAELFWTGCLLSTQLSNSLSSTQLLLFDVFHCLYSCSQSLQLLRSALEVHYRSPFGSTIRSQGQSAMPTSTSSVIAPLSSSSSFADDSGSNSHQLVVLGAVLGVFGFIGVGIILWWTIKMKPKVPYEEEARSAPTPSQMHVNSSTGTSYGVADALRRSLTLNRSLNSGTGRSKSDDLKRNKSLAAKITPFNPDATSDGDGPRFVHTPGSNMRIATRLSNGVWQFSEPVRGALGQMHPLAAASQASLLHTQTLERSPSPGPSSLYSTPISTSANPFSDANIYAPTRCESPAENPFDSVEIHEREREPPRQGTAESYGSTTSTTKYPFRRPAVPMLRTQTQSIVRGTVYDLQSLSSAGTSVPAGIHDLDEDVVKNRGKALPVVESELMRRGLRKEGPLGLLGLASNLSLPLRQNSNDSHYVEPGLGRRPSAASAVLLGGTGPVGASRNFSAVNSGNRTTTYHPDLDEVIDVSGDMDSERDTEIDHVDVQEDIQGIEILSNPVLGGEFAGVSPYRMSEAFTSFEGHDILSPGPSGRNDFPRSISHASQPSTSTIATSLYPYTVTTKGVSSSLGIGLANPYASTSTVYLGSLGHLMRPSVDGERPGESGASIGGNTDSNSHTGRPSLSIESTFDKKGKRISRNSTLATTFEGLEGENTLVYESPISPGGFYPYSPTSTSYTHDIKVRGNNWQRPSSLLGSETHGYGYGYGYKKGVSPYQLGLDDVYAADASLSMSGYEHSREDEDENEGDLTIHATRSPRVIDRASGVEIVDVPGVPPPAYLSPGKEGTSRSRSGSRSSSRSISRESSR</sequence>
<protein>
    <recommendedName>
        <fullName evidence="5">Proteophosphoglycan ppg4</fullName>
    </recommendedName>
</protein>
<evidence type="ECO:0000313" key="4">
    <source>
        <dbReference type="Proteomes" id="UP001163828"/>
    </source>
</evidence>
<evidence type="ECO:0000256" key="1">
    <source>
        <dbReference type="SAM" id="MobiDB-lite"/>
    </source>
</evidence>
<keyword evidence="2" id="KW-1133">Transmembrane helix</keyword>
<evidence type="ECO:0000313" key="3">
    <source>
        <dbReference type="EMBL" id="KAJ3996195.1"/>
    </source>
</evidence>
<dbReference type="EMBL" id="MU790622">
    <property type="protein sequence ID" value="KAJ3996195.1"/>
    <property type="molecule type" value="Genomic_DNA"/>
</dbReference>
<feature type="compositionally biased region" description="Basic and acidic residues" evidence="1">
    <location>
        <begin position="337"/>
        <end position="346"/>
    </location>
</feature>
<keyword evidence="4" id="KW-1185">Reference proteome</keyword>
<gene>
    <name evidence="3" type="ORF">F5050DRAFT_1761182</name>
</gene>
<feature type="region of interest" description="Disordered" evidence="1">
    <location>
        <begin position="805"/>
        <end position="844"/>
    </location>
</feature>
<feature type="compositionally biased region" description="Low complexity" evidence="1">
    <location>
        <begin position="826"/>
        <end position="837"/>
    </location>
</feature>
<feature type="region of interest" description="Disordered" evidence="1">
    <location>
        <begin position="337"/>
        <end position="364"/>
    </location>
</feature>
<keyword evidence="2" id="KW-0812">Transmembrane</keyword>
<keyword evidence="2" id="KW-0472">Membrane</keyword>
<feature type="compositionally biased region" description="Polar residues" evidence="1">
    <location>
        <begin position="648"/>
        <end position="666"/>
    </location>
</feature>
<proteinExistence type="predicted"/>